<keyword evidence="5" id="KW-0464">Manganese</keyword>
<evidence type="ECO:0000256" key="3">
    <source>
        <dbReference type="ARBA" id="ARBA00022729"/>
    </source>
</evidence>
<accession>A0A835KHG0</accession>
<dbReference type="Pfam" id="PF01546">
    <property type="entry name" value="Peptidase_M20"/>
    <property type="match status" value="1"/>
</dbReference>
<dbReference type="InterPro" id="IPR036264">
    <property type="entry name" value="Bact_exopeptidase_dim_dom"/>
</dbReference>
<evidence type="ECO:0000313" key="8">
    <source>
        <dbReference type="EMBL" id="KAF8731741.1"/>
    </source>
</evidence>
<dbReference type="FunFam" id="3.30.70.360:FF:000001">
    <property type="entry name" value="N-acetyldiaminopimelate deacetylase"/>
    <property type="match status" value="1"/>
</dbReference>
<name>A0A835KHG0_9POAL</name>
<evidence type="ECO:0000259" key="7">
    <source>
        <dbReference type="Pfam" id="PF07687"/>
    </source>
</evidence>
<organism evidence="8 9">
    <name type="scientific">Digitaria exilis</name>
    <dbReference type="NCBI Taxonomy" id="1010633"/>
    <lineage>
        <taxon>Eukaryota</taxon>
        <taxon>Viridiplantae</taxon>
        <taxon>Streptophyta</taxon>
        <taxon>Embryophyta</taxon>
        <taxon>Tracheophyta</taxon>
        <taxon>Spermatophyta</taxon>
        <taxon>Magnoliopsida</taxon>
        <taxon>Liliopsida</taxon>
        <taxon>Poales</taxon>
        <taxon>Poaceae</taxon>
        <taxon>PACMAD clade</taxon>
        <taxon>Panicoideae</taxon>
        <taxon>Panicodae</taxon>
        <taxon>Paniceae</taxon>
        <taxon>Anthephorinae</taxon>
        <taxon>Digitaria</taxon>
    </lineage>
</organism>
<evidence type="ECO:0000256" key="2">
    <source>
        <dbReference type="ARBA" id="ARBA00006153"/>
    </source>
</evidence>
<feature type="chain" id="PRO_5032436175" description="Peptidase M20 dimerisation domain-containing protein" evidence="6">
    <location>
        <begin position="33"/>
        <end position="460"/>
    </location>
</feature>
<protein>
    <recommendedName>
        <fullName evidence="7">Peptidase M20 dimerisation domain-containing protein</fullName>
    </recommendedName>
</protein>
<dbReference type="GO" id="GO:0005783">
    <property type="term" value="C:endoplasmic reticulum"/>
    <property type="evidence" value="ECO:0007669"/>
    <property type="project" value="TreeGrafter"/>
</dbReference>
<evidence type="ECO:0000256" key="5">
    <source>
        <dbReference type="PIRSR" id="PIRSR005962-1"/>
    </source>
</evidence>
<evidence type="ECO:0000256" key="1">
    <source>
        <dbReference type="ARBA" id="ARBA00003007"/>
    </source>
</evidence>
<dbReference type="InterPro" id="IPR044757">
    <property type="entry name" value="ILR1-like_Hyd"/>
</dbReference>
<dbReference type="GO" id="GO:0010179">
    <property type="term" value="F:IAA-Ala conjugate hydrolase activity"/>
    <property type="evidence" value="ECO:0007669"/>
    <property type="project" value="TreeGrafter"/>
</dbReference>
<dbReference type="InterPro" id="IPR017439">
    <property type="entry name" value="Amidohydrolase"/>
</dbReference>
<proteinExistence type="inferred from homology"/>
<dbReference type="GO" id="GO:0046872">
    <property type="term" value="F:metal ion binding"/>
    <property type="evidence" value="ECO:0007669"/>
    <property type="project" value="UniProtKB-KW"/>
</dbReference>
<dbReference type="InterPro" id="IPR011650">
    <property type="entry name" value="Peptidase_M20_dimer"/>
</dbReference>
<feature type="binding site" evidence="5">
    <location>
        <position position="165"/>
    </location>
    <ligand>
        <name>Mn(2+)</name>
        <dbReference type="ChEBI" id="CHEBI:29035"/>
        <label>2</label>
    </ligand>
</feature>
<dbReference type="AlphaFoldDB" id="A0A835KHG0"/>
<feature type="binding site" evidence="5">
    <location>
        <position position="163"/>
    </location>
    <ligand>
        <name>Mn(2+)</name>
        <dbReference type="ChEBI" id="CHEBI:29035"/>
        <label>2</label>
    </ligand>
</feature>
<dbReference type="Pfam" id="PF07687">
    <property type="entry name" value="M20_dimer"/>
    <property type="match status" value="1"/>
</dbReference>
<dbReference type="OrthoDB" id="6119954at2759"/>
<feature type="binding site" evidence="5">
    <location>
        <position position="199"/>
    </location>
    <ligand>
        <name>Mn(2+)</name>
        <dbReference type="ChEBI" id="CHEBI:29035"/>
        <label>2</label>
    </ligand>
</feature>
<keyword evidence="4" id="KW-0378">Hydrolase</keyword>
<dbReference type="SUPFAM" id="SSF55031">
    <property type="entry name" value="Bacterial exopeptidase dimerisation domain"/>
    <property type="match status" value="1"/>
</dbReference>
<dbReference type="EMBL" id="JACEFO010001605">
    <property type="protein sequence ID" value="KAF8731741.1"/>
    <property type="molecule type" value="Genomic_DNA"/>
</dbReference>
<evidence type="ECO:0000313" key="9">
    <source>
        <dbReference type="Proteomes" id="UP000636709"/>
    </source>
</evidence>
<dbReference type="Gene3D" id="3.30.70.360">
    <property type="match status" value="1"/>
</dbReference>
<sequence>MAPPPSLLAATSLLLFLFLLLLLSSRLSPALGGDDLLGAARAPGFAAWLRGVRRRIHEHPELGFEEHRTSELVRAELDAIGVTYAWPVAQTGVVATIAGGGGGDGAVVALRADMDALPLQVPFRTLLNHKNAFGRVTLLNLAEPEELVDWEHKSKESGKMHACGHDAHTTMLLGAAKLLHSRKDDLKGTVKLVFQPAEEGYGGAFHVLREGVLDDVSAIFGLHVDPSLPVGSVSSKPGPFLAGSGRFLVTVTGKGGHAAGPQDAVDPIVAASSTIVNLQLLVAREIDPLQSAVVSVTFMKGGHAHNVIPESVSFGGTFRSLTTEGFLYLKKRIKEIVEAHAMVHRCTATVDFMEDKLKPYPATVNDEGMYNHAREVAETMLGQGNVNRGVPIMGAEDFAFYAQRFAGAFFFIGVHNKTMEAMHPLHSPHFVIDEDVLPVGAALHAGVAIEYLNKNAATAN</sequence>
<dbReference type="PIRSF" id="PIRSF005962">
    <property type="entry name" value="Pept_M20D_amidohydro"/>
    <property type="match status" value="1"/>
</dbReference>
<evidence type="ECO:0000256" key="6">
    <source>
        <dbReference type="SAM" id="SignalP"/>
    </source>
</evidence>
<keyword evidence="5" id="KW-0479">Metal-binding</keyword>
<keyword evidence="9" id="KW-1185">Reference proteome</keyword>
<dbReference type="NCBIfam" id="TIGR01891">
    <property type="entry name" value="amidohydrolases"/>
    <property type="match status" value="1"/>
</dbReference>
<feature type="binding site" evidence="5">
    <location>
        <position position="223"/>
    </location>
    <ligand>
        <name>Mn(2+)</name>
        <dbReference type="ChEBI" id="CHEBI:29035"/>
        <label>2</label>
    </ligand>
</feature>
<reference evidence="8" key="1">
    <citation type="submission" date="2020-07" db="EMBL/GenBank/DDBJ databases">
        <title>Genome sequence and genetic diversity analysis of an under-domesticated orphan crop, white fonio (Digitaria exilis).</title>
        <authorList>
            <person name="Bennetzen J.L."/>
            <person name="Chen S."/>
            <person name="Ma X."/>
            <person name="Wang X."/>
            <person name="Yssel A.E.J."/>
            <person name="Chaluvadi S.R."/>
            <person name="Johnson M."/>
            <person name="Gangashetty P."/>
            <person name="Hamidou F."/>
            <person name="Sanogo M.D."/>
            <person name="Zwaenepoel A."/>
            <person name="Wallace J."/>
            <person name="Van De Peer Y."/>
            <person name="Van Deynze A."/>
        </authorList>
    </citation>
    <scope>NUCLEOTIDE SEQUENCE</scope>
    <source>
        <tissue evidence="8">Leaves</tissue>
    </source>
</reference>
<comment type="function">
    <text evidence="1">Hydrolyzes certain amino acid conjugates of the plant growth regulator indole-3-acetic acid (IAA).</text>
</comment>
<feature type="domain" description="Peptidase M20 dimerisation" evidence="7">
    <location>
        <begin position="243"/>
        <end position="341"/>
    </location>
</feature>
<comment type="caution">
    <text evidence="8">The sequence shown here is derived from an EMBL/GenBank/DDBJ whole genome shotgun (WGS) entry which is preliminary data.</text>
</comment>
<feature type="binding site" evidence="5">
    <location>
        <position position="426"/>
    </location>
    <ligand>
        <name>Mn(2+)</name>
        <dbReference type="ChEBI" id="CHEBI:29035"/>
        <label>2</label>
    </ligand>
</feature>
<dbReference type="SUPFAM" id="SSF53187">
    <property type="entry name" value="Zn-dependent exopeptidases"/>
    <property type="match status" value="1"/>
</dbReference>
<dbReference type="PANTHER" id="PTHR11014:SF63">
    <property type="entry name" value="METALLOPEPTIDASE, PUTATIVE (AFU_ORTHOLOGUE AFUA_6G09600)-RELATED"/>
    <property type="match status" value="1"/>
</dbReference>
<dbReference type="InterPro" id="IPR002933">
    <property type="entry name" value="Peptidase_M20"/>
</dbReference>
<feature type="signal peptide" evidence="6">
    <location>
        <begin position="1"/>
        <end position="32"/>
    </location>
</feature>
<dbReference type="Proteomes" id="UP000636709">
    <property type="component" value="Unassembled WGS sequence"/>
</dbReference>
<gene>
    <name evidence="8" type="ORF">HU200_015673</name>
</gene>
<dbReference type="GO" id="GO:0009850">
    <property type="term" value="P:auxin metabolic process"/>
    <property type="evidence" value="ECO:0007669"/>
    <property type="project" value="InterPro"/>
</dbReference>
<comment type="cofactor">
    <cofactor evidence="5">
        <name>Mn(2+)</name>
        <dbReference type="ChEBI" id="CHEBI:29035"/>
    </cofactor>
    <text evidence="5">The Mn(2+) ion enhances activity.</text>
</comment>
<dbReference type="PANTHER" id="PTHR11014">
    <property type="entry name" value="PEPTIDASE M20 FAMILY MEMBER"/>
    <property type="match status" value="1"/>
</dbReference>
<evidence type="ECO:0000256" key="4">
    <source>
        <dbReference type="ARBA" id="ARBA00022801"/>
    </source>
</evidence>
<dbReference type="Gene3D" id="3.40.630.10">
    <property type="entry name" value="Zn peptidases"/>
    <property type="match status" value="1"/>
</dbReference>
<comment type="similarity">
    <text evidence="2">Belongs to the peptidase M20 family.</text>
</comment>
<dbReference type="CDD" id="cd08017">
    <property type="entry name" value="M20_IAA_Hyd"/>
    <property type="match status" value="1"/>
</dbReference>
<keyword evidence="3 6" id="KW-0732">Signal</keyword>